<dbReference type="EMBL" id="BART01024122">
    <property type="protein sequence ID" value="GAH00857.1"/>
    <property type="molecule type" value="Genomic_DNA"/>
</dbReference>
<sequence length="86" mass="10292">MMITKESEWMGFTFQVRKHIQDYCIKQYGDYPDKMIEGFTILDIKKQLERYVKRIGVDARGVEESRRDTLKIAHYACILLTKLEEE</sequence>
<proteinExistence type="predicted"/>
<reference evidence="1" key="1">
    <citation type="journal article" date="2014" name="Front. Microbiol.">
        <title>High frequency of phylogenetically diverse reductive dehalogenase-homologous genes in deep subseafloor sedimentary metagenomes.</title>
        <authorList>
            <person name="Kawai M."/>
            <person name="Futagami T."/>
            <person name="Toyoda A."/>
            <person name="Takaki Y."/>
            <person name="Nishi S."/>
            <person name="Hori S."/>
            <person name="Arai W."/>
            <person name="Tsubouchi T."/>
            <person name="Morono Y."/>
            <person name="Uchiyama I."/>
            <person name="Ito T."/>
            <person name="Fujiyama A."/>
            <person name="Inagaki F."/>
            <person name="Takami H."/>
        </authorList>
    </citation>
    <scope>NUCLEOTIDE SEQUENCE</scope>
    <source>
        <strain evidence="1">Expedition CK06-06</strain>
    </source>
</reference>
<organism evidence="1">
    <name type="scientific">marine sediment metagenome</name>
    <dbReference type="NCBI Taxonomy" id="412755"/>
    <lineage>
        <taxon>unclassified sequences</taxon>
        <taxon>metagenomes</taxon>
        <taxon>ecological metagenomes</taxon>
    </lineage>
</organism>
<protein>
    <submittedName>
        <fullName evidence="1">Uncharacterized protein</fullName>
    </submittedName>
</protein>
<accession>X1C0Q7</accession>
<gene>
    <name evidence="1" type="ORF">S01H4_43685</name>
</gene>
<name>X1C0Q7_9ZZZZ</name>
<dbReference type="AlphaFoldDB" id="X1C0Q7"/>
<evidence type="ECO:0000313" key="1">
    <source>
        <dbReference type="EMBL" id="GAH00857.1"/>
    </source>
</evidence>
<comment type="caution">
    <text evidence="1">The sequence shown here is derived from an EMBL/GenBank/DDBJ whole genome shotgun (WGS) entry which is preliminary data.</text>
</comment>